<reference evidence="1 2" key="1">
    <citation type="submission" date="2015-04" db="EMBL/GenBank/DDBJ databases">
        <title>Comparative genomics of rhizobia nodulating Arachis hypogaea in China.</title>
        <authorList>
            <person name="Li Y."/>
        </authorList>
    </citation>
    <scope>NUCLEOTIDE SEQUENCE [LARGE SCALE GENOMIC DNA]</scope>
    <source>
        <strain evidence="1 2">CCBAU 51787</strain>
    </source>
</reference>
<organism evidence="1 2">
    <name type="scientific">Bradyrhizobium zhanjiangense</name>
    <dbReference type="NCBI Taxonomy" id="1325107"/>
    <lineage>
        <taxon>Bacteria</taxon>
        <taxon>Pseudomonadati</taxon>
        <taxon>Pseudomonadota</taxon>
        <taxon>Alphaproteobacteria</taxon>
        <taxon>Hyphomicrobiales</taxon>
        <taxon>Nitrobacteraceae</taxon>
        <taxon>Bradyrhizobium</taxon>
    </lineage>
</organism>
<proteinExistence type="predicted"/>
<name>A0A4V1L2I0_9BRAD</name>
<comment type="caution">
    <text evidence="1">The sequence shown here is derived from an EMBL/GenBank/DDBJ whole genome shotgun (WGS) entry which is preliminary data.</text>
</comment>
<evidence type="ECO:0000313" key="1">
    <source>
        <dbReference type="EMBL" id="RXH31610.1"/>
    </source>
</evidence>
<accession>A0A4V1L2I0</accession>
<dbReference type="Proteomes" id="UP000290565">
    <property type="component" value="Unassembled WGS sequence"/>
</dbReference>
<gene>
    <name evidence="1" type="ORF">XH94_34025</name>
</gene>
<protein>
    <submittedName>
        <fullName evidence="1">Uncharacterized protein</fullName>
    </submittedName>
</protein>
<dbReference type="EMBL" id="LBJM01000091">
    <property type="protein sequence ID" value="RXH31610.1"/>
    <property type="molecule type" value="Genomic_DNA"/>
</dbReference>
<dbReference type="AlphaFoldDB" id="A0A4V1L2I0"/>
<evidence type="ECO:0000313" key="2">
    <source>
        <dbReference type="Proteomes" id="UP000290565"/>
    </source>
</evidence>
<sequence>MTFSERSFKKICSSSIFPNSLKSPRSNAGASRRSQGFQLARILGLSLLHEPQPFAQHFAGILVAAGLDEGLE</sequence>